<evidence type="ECO:0000256" key="6">
    <source>
        <dbReference type="SAM" id="Phobius"/>
    </source>
</evidence>
<keyword evidence="8" id="KW-1185">Reference proteome</keyword>
<keyword evidence="4 6" id="KW-1133">Transmembrane helix</keyword>
<feature type="transmembrane region" description="Helical" evidence="6">
    <location>
        <begin position="53"/>
        <end position="75"/>
    </location>
</feature>
<dbReference type="EMBL" id="BMLP01000001">
    <property type="protein sequence ID" value="GGO28247.1"/>
    <property type="molecule type" value="Genomic_DNA"/>
</dbReference>
<dbReference type="GO" id="GO:0022857">
    <property type="term" value="F:transmembrane transporter activity"/>
    <property type="evidence" value="ECO:0007669"/>
    <property type="project" value="InterPro"/>
</dbReference>
<feature type="transmembrane region" description="Helical" evidence="6">
    <location>
        <begin position="140"/>
        <end position="160"/>
    </location>
</feature>
<name>A0A917YHL2_9RHOB</name>
<gene>
    <name evidence="7" type="ORF">GCM10010991_10860</name>
</gene>
<feature type="transmembrane region" description="Helical" evidence="6">
    <location>
        <begin position="293"/>
        <end position="310"/>
    </location>
</feature>
<feature type="transmembrane region" description="Helical" evidence="6">
    <location>
        <begin position="110"/>
        <end position="128"/>
    </location>
</feature>
<comment type="subcellular location">
    <subcellularLocation>
        <location evidence="1">Cell membrane</location>
        <topology evidence="1">Multi-pass membrane protein</topology>
    </subcellularLocation>
</comment>
<evidence type="ECO:0000256" key="4">
    <source>
        <dbReference type="ARBA" id="ARBA00022989"/>
    </source>
</evidence>
<organism evidence="7 8">
    <name type="scientific">Gemmobacter aquaticus</name>
    <dbReference type="NCBI Taxonomy" id="490185"/>
    <lineage>
        <taxon>Bacteria</taxon>
        <taxon>Pseudomonadati</taxon>
        <taxon>Pseudomonadota</taxon>
        <taxon>Alphaproteobacteria</taxon>
        <taxon>Rhodobacterales</taxon>
        <taxon>Paracoccaceae</taxon>
        <taxon>Gemmobacter</taxon>
    </lineage>
</organism>
<dbReference type="Proteomes" id="UP000598196">
    <property type="component" value="Unassembled WGS sequence"/>
</dbReference>
<protein>
    <submittedName>
        <fullName evidence="7">ABC transporter permease</fullName>
    </submittedName>
</protein>
<dbReference type="Pfam" id="PF02653">
    <property type="entry name" value="BPD_transp_2"/>
    <property type="match status" value="1"/>
</dbReference>
<evidence type="ECO:0000313" key="7">
    <source>
        <dbReference type="EMBL" id="GGO28247.1"/>
    </source>
</evidence>
<dbReference type="RefSeq" id="WP_146285175.1">
    <property type="nucleotide sequence ID" value="NZ_BMLP01000001.1"/>
</dbReference>
<keyword evidence="5 6" id="KW-0472">Membrane</keyword>
<feature type="transmembrane region" description="Helical" evidence="6">
    <location>
        <begin position="258"/>
        <end position="281"/>
    </location>
</feature>
<dbReference type="PANTHER" id="PTHR47089:SF1">
    <property type="entry name" value="GUANOSINE ABC TRANSPORTER PERMEASE PROTEIN NUPP"/>
    <property type="match status" value="1"/>
</dbReference>
<feature type="transmembrane region" description="Helical" evidence="6">
    <location>
        <begin position="348"/>
        <end position="369"/>
    </location>
</feature>
<evidence type="ECO:0000256" key="3">
    <source>
        <dbReference type="ARBA" id="ARBA00022692"/>
    </source>
</evidence>
<dbReference type="InterPro" id="IPR001851">
    <property type="entry name" value="ABC_transp_permease"/>
</dbReference>
<accession>A0A917YHL2</accession>
<dbReference type="CDD" id="cd06580">
    <property type="entry name" value="TM_PBP1_transp_TpRbsC_like"/>
    <property type="match status" value="1"/>
</dbReference>
<dbReference type="PANTHER" id="PTHR47089">
    <property type="entry name" value="ABC TRANSPORTER, PERMEASE PROTEIN"/>
    <property type="match status" value="1"/>
</dbReference>
<evidence type="ECO:0000256" key="2">
    <source>
        <dbReference type="ARBA" id="ARBA00022475"/>
    </source>
</evidence>
<evidence type="ECO:0000256" key="1">
    <source>
        <dbReference type="ARBA" id="ARBA00004651"/>
    </source>
</evidence>
<keyword evidence="3 6" id="KW-0812">Transmembrane</keyword>
<evidence type="ECO:0000313" key="8">
    <source>
        <dbReference type="Proteomes" id="UP000598196"/>
    </source>
</evidence>
<evidence type="ECO:0000256" key="5">
    <source>
        <dbReference type="ARBA" id="ARBA00023136"/>
    </source>
</evidence>
<keyword evidence="2" id="KW-1003">Cell membrane</keyword>
<dbReference type="AlphaFoldDB" id="A0A917YHL2"/>
<comment type="caution">
    <text evidence="7">The sequence shown here is derived from an EMBL/GenBank/DDBJ whole genome shotgun (WGS) entry which is preliminary data.</text>
</comment>
<dbReference type="GO" id="GO:0005886">
    <property type="term" value="C:plasma membrane"/>
    <property type="evidence" value="ECO:0007669"/>
    <property type="project" value="UniProtKB-SubCell"/>
</dbReference>
<proteinExistence type="predicted"/>
<dbReference type="OrthoDB" id="45037at2"/>
<sequence>MNSLPKWADVVLVPLISLILAALVSALVLLAIGQSPMQALTVMVKGALMSPQGWGYTLYYATSFIFTGLAVTVAYHAGLFNIGAEGQAQLGGLGVALCCLMLPWPHWSLALIGAMVAAAVFGAAWAAVPAYLQAKRGSHIVITTIMFNYIAAALMIWLLVDFLRPPTSMDPASARFPATVSLPHFHQLPFISDFFLRYTPDGQVRLNPAGEPMYQKVPANISFFLAILACVGTWVLLWHTRLGYMIRAFGKSEKAARYAGISAVKITIVTMLISGALAGLMAINNVMGQAERLLQNSAEGAGFIGIAVALMGRNHPVGVFLAAILFGFLYQGGAALGLETTIPIELRIVVQGLVILFTGALDQMVRMMLGFAFRARRA</sequence>
<reference evidence="7 8" key="1">
    <citation type="journal article" date="2014" name="Int. J. Syst. Evol. Microbiol.">
        <title>Complete genome sequence of Corynebacterium casei LMG S-19264T (=DSM 44701T), isolated from a smear-ripened cheese.</title>
        <authorList>
            <consortium name="US DOE Joint Genome Institute (JGI-PGF)"/>
            <person name="Walter F."/>
            <person name="Albersmeier A."/>
            <person name="Kalinowski J."/>
            <person name="Ruckert C."/>
        </authorList>
    </citation>
    <scope>NUCLEOTIDE SEQUENCE [LARGE SCALE GENOMIC DNA]</scope>
    <source>
        <strain evidence="7 8">CGMCC 1.7029</strain>
    </source>
</reference>
<feature type="transmembrane region" description="Helical" evidence="6">
    <location>
        <begin position="12"/>
        <end position="33"/>
    </location>
</feature>
<feature type="transmembrane region" description="Helical" evidence="6">
    <location>
        <begin position="217"/>
        <end position="237"/>
    </location>
</feature>
<feature type="transmembrane region" description="Helical" evidence="6">
    <location>
        <begin position="317"/>
        <end position="336"/>
    </location>
</feature>